<gene>
    <name evidence="3" type="ORF">GIV68_22590</name>
</gene>
<proteinExistence type="predicted"/>
<sequence>MFGRHFLYILVRENGICHKMGVSSDIRRRVNDLNRQFGPFCLKRSLVLRTDSRPEACMLEAALKISYSAYNTPLPEEYYTDGETEWFAEACYETMCNSLGAFAKDRMGEGYSIAPINPGLFKSLTPKTILKQARFQTFLEGRQAQIEVLCENTQNVRSFRSAMKLMLPNLIGVARLEPNDFSHNYEVFLEAGTAAEVLDELFQVSQLSADNDDVWAGANFCVTTHSSSMYKKASFSIPHQADHFERGWESKGKILTYSSVLEDLVEEYPVPPAYLKYVGQSFWDQLSPEDVQVYQEAFLRALFGHTFDDHVDEVLKAPPRTKKKSIATRGKKRSAVKDETPHAQMGFDFC</sequence>
<dbReference type="InterPro" id="IPR018306">
    <property type="entry name" value="Phage_T5_Orf172_DNA-bd"/>
</dbReference>
<evidence type="ECO:0000313" key="3">
    <source>
        <dbReference type="EMBL" id="MCF5547534.1"/>
    </source>
</evidence>
<evidence type="ECO:0000259" key="2">
    <source>
        <dbReference type="Pfam" id="PF10544"/>
    </source>
</evidence>
<protein>
    <recommendedName>
        <fullName evidence="2">Bacteriophage T5 Orf172 DNA-binding domain-containing protein</fullName>
    </recommendedName>
</protein>
<feature type="region of interest" description="Disordered" evidence="1">
    <location>
        <begin position="321"/>
        <end position="350"/>
    </location>
</feature>
<dbReference type="EMBL" id="WKAT01000062">
    <property type="protein sequence ID" value="MCF5547534.1"/>
    <property type="molecule type" value="Genomic_DNA"/>
</dbReference>
<name>A0ABS9GTK4_9PSED</name>
<dbReference type="Pfam" id="PF10544">
    <property type="entry name" value="T5orf172"/>
    <property type="match status" value="1"/>
</dbReference>
<dbReference type="Proteomes" id="UP000814158">
    <property type="component" value="Unassembled WGS sequence"/>
</dbReference>
<keyword evidence="4" id="KW-1185">Reference proteome</keyword>
<dbReference type="RefSeq" id="WP_236373612.1">
    <property type="nucleotide sequence ID" value="NZ_WKAT01000062.1"/>
</dbReference>
<feature type="domain" description="Bacteriophage T5 Orf172 DNA-binding" evidence="2">
    <location>
        <begin position="6"/>
        <end position="88"/>
    </location>
</feature>
<evidence type="ECO:0000313" key="4">
    <source>
        <dbReference type="Proteomes" id="UP000814158"/>
    </source>
</evidence>
<accession>A0ABS9GTK4</accession>
<feature type="compositionally biased region" description="Basic residues" evidence="1">
    <location>
        <begin position="321"/>
        <end position="334"/>
    </location>
</feature>
<comment type="caution">
    <text evidence="3">The sequence shown here is derived from an EMBL/GenBank/DDBJ whole genome shotgun (WGS) entry which is preliminary data.</text>
</comment>
<reference evidence="3 4" key="1">
    <citation type="submission" date="2019-11" db="EMBL/GenBank/DDBJ databases">
        <title>Epiphytic Pseudomonas syringae from cherry orchards.</title>
        <authorList>
            <person name="Hulin M.T."/>
        </authorList>
    </citation>
    <scope>NUCLEOTIDE SEQUENCE [LARGE SCALE GENOMIC DNA]</scope>
    <source>
        <strain evidence="3 4">PA-3-2A</strain>
    </source>
</reference>
<evidence type="ECO:0000256" key="1">
    <source>
        <dbReference type="SAM" id="MobiDB-lite"/>
    </source>
</evidence>
<organism evidence="3 4">
    <name type="scientific">Pseudomonas salomonii</name>
    <dbReference type="NCBI Taxonomy" id="191391"/>
    <lineage>
        <taxon>Bacteria</taxon>
        <taxon>Pseudomonadati</taxon>
        <taxon>Pseudomonadota</taxon>
        <taxon>Gammaproteobacteria</taxon>
        <taxon>Pseudomonadales</taxon>
        <taxon>Pseudomonadaceae</taxon>
        <taxon>Pseudomonas</taxon>
    </lineage>
</organism>